<comment type="caution">
    <text evidence="1">The sequence shown here is derived from an EMBL/GenBank/DDBJ whole genome shotgun (WGS) entry which is preliminary data.</text>
</comment>
<reference evidence="1" key="1">
    <citation type="submission" date="2021-02" db="EMBL/GenBank/DDBJ databases">
        <authorList>
            <consortium name="DOE Joint Genome Institute"/>
            <person name="Ahrendt S."/>
            <person name="Looney B.P."/>
            <person name="Miyauchi S."/>
            <person name="Morin E."/>
            <person name="Drula E."/>
            <person name="Courty P.E."/>
            <person name="Chicoki N."/>
            <person name="Fauchery L."/>
            <person name="Kohler A."/>
            <person name="Kuo A."/>
            <person name="Labutti K."/>
            <person name="Pangilinan J."/>
            <person name="Lipzen A."/>
            <person name="Riley R."/>
            <person name="Andreopoulos W."/>
            <person name="He G."/>
            <person name="Johnson J."/>
            <person name="Barry K.W."/>
            <person name="Grigoriev I.V."/>
            <person name="Nagy L."/>
            <person name="Hibbett D."/>
            <person name="Henrissat B."/>
            <person name="Matheny P.B."/>
            <person name="Labbe J."/>
            <person name="Martin F."/>
        </authorList>
    </citation>
    <scope>NUCLEOTIDE SEQUENCE</scope>
    <source>
        <strain evidence="1">EC-137</strain>
    </source>
</reference>
<organism evidence="1 2">
    <name type="scientific">Vararia minispora EC-137</name>
    <dbReference type="NCBI Taxonomy" id="1314806"/>
    <lineage>
        <taxon>Eukaryota</taxon>
        <taxon>Fungi</taxon>
        <taxon>Dikarya</taxon>
        <taxon>Basidiomycota</taxon>
        <taxon>Agaricomycotina</taxon>
        <taxon>Agaricomycetes</taxon>
        <taxon>Russulales</taxon>
        <taxon>Lachnocladiaceae</taxon>
        <taxon>Vararia</taxon>
    </lineage>
</organism>
<evidence type="ECO:0000313" key="2">
    <source>
        <dbReference type="Proteomes" id="UP000814128"/>
    </source>
</evidence>
<protein>
    <submittedName>
        <fullName evidence="1">Uncharacterized protein</fullName>
    </submittedName>
</protein>
<gene>
    <name evidence="1" type="ORF">K488DRAFT_68174</name>
</gene>
<accession>A0ACB8QVR5</accession>
<reference evidence="1" key="2">
    <citation type="journal article" date="2022" name="New Phytol.">
        <title>Evolutionary transition to the ectomycorrhizal habit in the genomes of a hyperdiverse lineage of mushroom-forming fungi.</title>
        <authorList>
            <person name="Looney B."/>
            <person name="Miyauchi S."/>
            <person name="Morin E."/>
            <person name="Drula E."/>
            <person name="Courty P.E."/>
            <person name="Kohler A."/>
            <person name="Kuo A."/>
            <person name="LaButti K."/>
            <person name="Pangilinan J."/>
            <person name="Lipzen A."/>
            <person name="Riley R."/>
            <person name="Andreopoulos W."/>
            <person name="He G."/>
            <person name="Johnson J."/>
            <person name="Nolan M."/>
            <person name="Tritt A."/>
            <person name="Barry K.W."/>
            <person name="Grigoriev I.V."/>
            <person name="Nagy L.G."/>
            <person name="Hibbett D."/>
            <person name="Henrissat B."/>
            <person name="Matheny P.B."/>
            <person name="Labbe J."/>
            <person name="Martin F.M."/>
        </authorList>
    </citation>
    <scope>NUCLEOTIDE SEQUENCE</scope>
    <source>
        <strain evidence="1">EC-137</strain>
    </source>
</reference>
<sequence length="212" mass="24039">MAFFPCFFDVAEQRALLSASLRKLDSTESRLMKRRRKDYLSKTQQEKNSSFPDAYSGFLPDELYKFESGHFDGVIRHYREMHVSSWEDVASPQLLSALDRLKELYPSSGYDTQTHILHLASHGDIFPHVDNVEASGSWILGVSLGTTRLLRLVPVTGGTDEPSYEILLPPGSVYIQRNSIRYGYKHSILREGSGFTAGQRLSLMVRVSLEFT</sequence>
<keyword evidence="2" id="KW-1185">Reference proteome</keyword>
<evidence type="ECO:0000313" key="1">
    <source>
        <dbReference type="EMBL" id="KAI0035720.1"/>
    </source>
</evidence>
<name>A0ACB8QVR5_9AGAM</name>
<proteinExistence type="predicted"/>
<dbReference type="Proteomes" id="UP000814128">
    <property type="component" value="Unassembled WGS sequence"/>
</dbReference>
<dbReference type="EMBL" id="MU273480">
    <property type="protein sequence ID" value="KAI0035720.1"/>
    <property type="molecule type" value="Genomic_DNA"/>
</dbReference>